<evidence type="ECO:0000256" key="1">
    <source>
        <dbReference type="SAM" id="MobiDB-lite"/>
    </source>
</evidence>
<feature type="compositionally biased region" description="Polar residues" evidence="1">
    <location>
        <begin position="29"/>
        <end position="43"/>
    </location>
</feature>
<feature type="region of interest" description="Disordered" evidence="1">
    <location>
        <begin position="29"/>
        <end position="52"/>
    </location>
</feature>
<organism evidence="3 4">
    <name type="scientific">Datura stramonium</name>
    <name type="common">Jimsonweed</name>
    <name type="synonym">Common thornapple</name>
    <dbReference type="NCBI Taxonomy" id="4076"/>
    <lineage>
        <taxon>Eukaryota</taxon>
        <taxon>Viridiplantae</taxon>
        <taxon>Streptophyta</taxon>
        <taxon>Embryophyta</taxon>
        <taxon>Tracheophyta</taxon>
        <taxon>Spermatophyta</taxon>
        <taxon>Magnoliopsida</taxon>
        <taxon>eudicotyledons</taxon>
        <taxon>Gunneridae</taxon>
        <taxon>Pentapetalae</taxon>
        <taxon>asterids</taxon>
        <taxon>lamiids</taxon>
        <taxon>Solanales</taxon>
        <taxon>Solanaceae</taxon>
        <taxon>Solanoideae</taxon>
        <taxon>Datureae</taxon>
        <taxon>Datura</taxon>
    </lineage>
</organism>
<proteinExistence type="predicted"/>
<dbReference type="EMBL" id="JACEIK010000218">
    <property type="protein sequence ID" value="MCD7452660.1"/>
    <property type="molecule type" value="Genomic_DNA"/>
</dbReference>
<accession>A0ABS8S318</accession>
<protein>
    <recommendedName>
        <fullName evidence="2">F-box domain-containing protein</fullName>
    </recommendedName>
</protein>
<dbReference type="Pfam" id="PF12937">
    <property type="entry name" value="F-box-like"/>
    <property type="match status" value="1"/>
</dbReference>
<evidence type="ECO:0000313" key="3">
    <source>
        <dbReference type="EMBL" id="MCD7452660.1"/>
    </source>
</evidence>
<evidence type="ECO:0000313" key="4">
    <source>
        <dbReference type="Proteomes" id="UP000823775"/>
    </source>
</evidence>
<evidence type="ECO:0000259" key="2">
    <source>
        <dbReference type="PROSITE" id="PS50181"/>
    </source>
</evidence>
<dbReference type="Gene3D" id="1.20.1280.50">
    <property type="match status" value="1"/>
</dbReference>
<reference evidence="3 4" key="1">
    <citation type="journal article" date="2021" name="BMC Genomics">
        <title>Datura genome reveals duplications of psychoactive alkaloid biosynthetic genes and high mutation rate following tissue culture.</title>
        <authorList>
            <person name="Rajewski A."/>
            <person name="Carter-House D."/>
            <person name="Stajich J."/>
            <person name="Litt A."/>
        </authorList>
    </citation>
    <scope>NUCLEOTIDE SEQUENCE [LARGE SCALE GENOMIC DNA]</scope>
    <source>
        <strain evidence="3">AR-01</strain>
    </source>
</reference>
<dbReference type="SUPFAM" id="SSF81383">
    <property type="entry name" value="F-box domain"/>
    <property type="match status" value="1"/>
</dbReference>
<feature type="domain" description="F-box" evidence="2">
    <location>
        <begin position="53"/>
        <end position="86"/>
    </location>
</feature>
<dbReference type="InterPro" id="IPR001810">
    <property type="entry name" value="F-box_dom"/>
</dbReference>
<dbReference type="PROSITE" id="PS50181">
    <property type="entry name" value="FBOX"/>
    <property type="match status" value="1"/>
</dbReference>
<keyword evidence="4" id="KW-1185">Reference proteome</keyword>
<name>A0ABS8S318_DATST</name>
<comment type="caution">
    <text evidence="3">The sequence shown here is derived from an EMBL/GenBank/DDBJ whole genome shotgun (WGS) entry which is preliminary data.</text>
</comment>
<dbReference type="Proteomes" id="UP000823775">
    <property type="component" value="Unassembled WGS sequence"/>
</dbReference>
<sequence>MPKVTCKDLLRLSCCPLRVTVTQAERSGFNAESQLSNNVSGTSTEEHEESDEQLTLFRVPNEILEQILSRLNLKENIRASAVCKQWLAASISVRVANKPPWLMFFPKVGDLVEFYDPSVRQALVEL</sequence>
<gene>
    <name evidence="3" type="ORF">HAX54_017720</name>
</gene>
<dbReference type="InterPro" id="IPR036047">
    <property type="entry name" value="F-box-like_dom_sf"/>
</dbReference>